<evidence type="ECO:0000256" key="1">
    <source>
        <dbReference type="ARBA" id="ARBA00022737"/>
    </source>
</evidence>
<name>A0ABV1A044_9TELE</name>
<keyword evidence="1" id="KW-0677">Repeat</keyword>
<evidence type="ECO:0000313" key="2">
    <source>
        <dbReference type="EMBL" id="MEQ2311646.1"/>
    </source>
</evidence>
<organism evidence="2 3">
    <name type="scientific">Ameca splendens</name>
    <dbReference type="NCBI Taxonomy" id="208324"/>
    <lineage>
        <taxon>Eukaryota</taxon>
        <taxon>Metazoa</taxon>
        <taxon>Chordata</taxon>
        <taxon>Craniata</taxon>
        <taxon>Vertebrata</taxon>
        <taxon>Euteleostomi</taxon>
        <taxon>Actinopterygii</taxon>
        <taxon>Neopterygii</taxon>
        <taxon>Teleostei</taxon>
        <taxon>Neoteleostei</taxon>
        <taxon>Acanthomorphata</taxon>
        <taxon>Ovalentaria</taxon>
        <taxon>Atherinomorphae</taxon>
        <taxon>Cyprinodontiformes</taxon>
        <taxon>Goodeidae</taxon>
        <taxon>Ameca</taxon>
    </lineage>
</organism>
<reference evidence="2 3" key="1">
    <citation type="submission" date="2021-06" db="EMBL/GenBank/DDBJ databases">
        <authorList>
            <person name="Palmer J.M."/>
        </authorList>
    </citation>
    <scope>NUCLEOTIDE SEQUENCE [LARGE SCALE GENOMIC DNA]</scope>
    <source>
        <strain evidence="2 3">AS_MEX2019</strain>
        <tissue evidence="2">Muscle</tissue>
    </source>
</reference>
<dbReference type="PANTHER" id="PTHR22903">
    <property type="entry name" value="PLEKHH PROTEIN"/>
    <property type="match status" value="1"/>
</dbReference>
<accession>A0ABV1A044</accession>
<dbReference type="Proteomes" id="UP001469553">
    <property type="component" value="Unassembled WGS sequence"/>
</dbReference>
<proteinExistence type="predicted"/>
<dbReference type="EMBL" id="JAHRIP010077246">
    <property type="protein sequence ID" value="MEQ2311646.1"/>
    <property type="molecule type" value="Genomic_DNA"/>
</dbReference>
<dbReference type="InterPro" id="IPR011993">
    <property type="entry name" value="PH-like_dom_sf"/>
</dbReference>
<dbReference type="Gene3D" id="2.30.29.30">
    <property type="entry name" value="Pleckstrin-homology domain (PH domain)/Phosphotyrosine-binding domain (PTB)"/>
    <property type="match status" value="1"/>
</dbReference>
<sequence length="195" mass="21611">MAIVILKTTRIGIPLSVRLIITIGKEKGSYRLQVAFLGRNPFGWSLLSNGKQIGITTDTIFDGFLCPQPVHSSPVGQGQVWLAVSEDRLCVLDGTMHTLFTYPYHSVITFGGCCDDFMVVTSQQRESGVGKKNVEKLVFAMAKPKMLDLTLLMASYMNHWNPTIPSASHQPLGHWDVDSRHFPAMNYTTKGPTLL</sequence>
<protein>
    <submittedName>
        <fullName evidence="2">Uncharacterized protein</fullName>
    </submittedName>
</protein>
<comment type="caution">
    <text evidence="2">The sequence shown here is derived from an EMBL/GenBank/DDBJ whole genome shotgun (WGS) entry which is preliminary data.</text>
</comment>
<gene>
    <name evidence="2" type="ORF">AMECASPLE_022503</name>
</gene>
<dbReference type="PANTHER" id="PTHR22903:SF4">
    <property type="entry name" value="PLECKSTRIN HOMOLOGY DOMAIN-CONTAINING FAMILY H MEMBER 1"/>
    <property type="match status" value="1"/>
</dbReference>
<evidence type="ECO:0000313" key="3">
    <source>
        <dbReference type="Proteomes" id="UP001469553"/>
    </source>
</evidence>
<keyword evidence="3" id="KW-1185">Reference proteome</keyword>